<dbReference type="PANTHER" id="PTHR42786">
    <property type="entry name" value="TRNA/RRNA METHYLTRANSFERASE"/>
    <property type="match status" value="1"/>
</dbReference>
<dbReference type="Gene3D" id="1.10.8.590">
    <property type="match status" value="1"/>
</dbReference>
<dbReference type="GO" id="GO:0008168">
    <property type="term" value="F:methyltransferase activity"/>
    <property type="evidence" value="ECO:0007669"/>
    <property type="project" value="UniProtKB-KW"/>
</dbReference>
<feature type="region of interest" description="Disordered" evidence="5">
    <location>
        <begin position="1"/>
        <end position="34"/>
    </location>
</feature>
<dbReference type="CDD" id="cd18093">
    <property type="entry name" value="SpoU-like_TrmJ"/>
    <property type="match status" value="1"/>
</dbReference>
<gene>
    <name evidence="7" type="ORF">ACFQFD_06860</name>
</gene>
<dbReference type="InterPro" id="IPR029026">
    <property type="entry name" value="tRNA_m1G_MTases_N"/>
</dbReference>
<dbReference type="Pfam" id="PF00588">
    <property type="entry name" value="SpoU_methylase"/>
    <property type="match status" value="1"/>
</dbReference>
<reference evidence="7 8" key="1">
    <citation type="journal article" date="2019" name="Int. J. Syst. Evol. Microbiol.">
        <title>The Global Catalogue of Microorganisms (GCM) 10K type strain sequencing project: providing services to taxonomists for standard genome sequencing and annotation.</title>
        <authorList>
            <consortium name="The Broad Institute Genomics Platform"/>
            <consortium name="The Broad Institute Genome Sequencing Center for Infectious Disease"/>
            <person name="Wu L."/>
            <person name="Ma J."/>
        </authorList>
    </citation>
    <scope>NUCLEOTIDE SEQUENCE [LARGE SCALE GENOMIC DNA]</scope>
    <source>
        <strain evidence="7 8">SYNS20</strain>
    </source>
</reference>
<feature type="domain" description="tRNA/rRNA methyltransferase SpoU type" evidence="6">
    <location>
        <begin position="39"/>
        <end position="191"/>
    </location>
</feature>
<keyword evidence="2 7" id="KW-0489">Methyltransferase</keyword>
<accession>A0ABD5T8H7</accession>
<dbReference type="EMBL" id="JBHSWX010000012">
    <property type="protein sequence ID" value="MFC6785700.1"/>
    <property type="molecule type" value="Genomic_DNA"/>
</dbReference>
<evidence type="ECO:0000313" key="8">
    <source>
        <dbReference type="Proteomes" id="UP001596443"/>
    </source>
</evidence>
<evidence type="ECO:0000256" key="2">
    <source>
        <dbReference type="ARBA" id="ARBA00022603"/>
    </source>
</evidence>
<dbReference type="Gene3D" id="3.40.1280.10">
    <property type="match status" value="1"/>
</dbReference>
<dbReference type="InterPro" id="IPR004384">
    <property type="entry name" value="RNA_MeTrfase_TrmJ/LasT"/>
</dbReference>
<evidence type="ECO:0000256" key="3">
    <source>
        <dbReference type="ARBA" id="ARBA00022679"/>
    </source>
</evidence>
<comment type="caution">
    <text evidence="7">The sequence shown here is derived from an EMBL/GenBank/DDBJ whole genome shotgun (WGS) entry which is preliminary data.</text>
</comment>
<dbReference type="Proteomes" id="UP001596443">
    <property type="component" value="Unassembled WGS sequence"/>
</dbReference>
<dbReference type="PANTHER" id="PTHR42786:SF2">
    <property type="entry name" value="TRNA (CYTIDINE_URIDINE-2'-O-)-METHYLTRANSFERASE TRMJ"/>
    <property type="match status" value="1"/>
</dbReference>
<keyword evidence="4" id="KW-0949">S-adenosyl-L-methionine</keyword>
<dbReference type="SUPFAM" id="SSF75217">
    <property type="entry name" value="alpha/beta knot"/>
    <property type="match status" value="1"/>
</dbReference>
<evidence type="ECO:0000256" key="5">
    <source>
        <dbReference type="SAM" id="MobiDB-lite"/>
    </source>
</evidence>
<dbReference type="NCBIfam" id="TIGR00050">
    <property type="entry name" value="rRNA_methyl_1"/>
    <property type="match status" value="1"/>
</dbReference>
<organism evidence="7 8">
    <name type="scientific">Halobaculum halobium</name>
    <dbReference type="NCBI Taxonomy" id="3032281"/>
    <lineage>
        <taxon>Archaea</taxon>
        <taxon>Methanobacteriati</taxon>
        <taxon>Methanobacteriota</taxon>
        <taxon>Stenosarchaea group</taxon>
        <taxon>Halobacteria</taxon>
        <taxon>Halobacteriales</taxon>
        <taxon>Haloferacaceae</taxon>
        <taxon>Halobaculum</taxon>
    </lineage>
</organism>
<protein>
    <submittedName>
        <fullName evidence="7">RNA methyltransferase</fullName>
    </submittedName>
</protein>
<comment type="similarity">
    <text evidence="1">Belongs to the class IV-like SAM-binding methyltransferase superfamily. RNA methyltransferase TrmH family.</text>
</comment>
<dbReference type="InterPro" id="IPR029028">
    <property type="entry name" value="Alpha/beta_knot_MTases"/>
</dbReference>
<dbReference type="InterPro" id="IPR001537">
    <property type="entry name" value="SpoU_MeTrfase"/>
</dbReference>
<evidence type="ECO:0000256" key="4">
    <source>
        <dbReference type="ARBA" id="ARBA00022691"/>
    </source>
</evidence>
<dbReference type="GO" id="GO:0032259">
    <property type="term" value="P:methylation"/>
    <property type="evidence" value="ECO:0007669"/>
    <property type="project" value="UniProtKB-KW"/>
</dbReference>
<evidence type="ECO:0000259" key="6">
    <source>
        <dbReference type="Pfam" id="PF00588"/>
    </source>
</evidence>
<evidence type="ECO:0000313" key="7">
    <source>
        <dbReference type="EMBL" id="MFC6785700.1"/>
    </source>
</evidence>
<dbReference type="GeneID" id="81208753"/>
<sequence>MSDDGDSDGVTHGDGNVTGEPNASDGGSTTGDDGVDREFVVVVIEPETPGNVGTIARAMKNFGLTDLKLVDPPEIDPDGEAYGFAGHAREDVLPNADTVTLDEIVENYHTVGTTAITGEDARRHVRFPFKTPAELRESLASVDTDTALVFGREGTGLNNEELAQLDELISIPANPEYPVMNLGQAATVTLYELRSLFLDEYQLPEVEHERADESEIERFYEQFGAFLGRAESRDHKRERSERLIRRLVGRAHPTSKEMTTLTGVFRRATDLLGHTDHSDRERVDDDERRVR</sequence>
<evidence type="ECO:0000256" key="1">
    <source>
        <dbReference type="ARBA" id="ARBA00007228"/>
    </source>
</evidence>
<keyword evidence="3" id="KW-0808">Transferase</keyword>
<proteinExistence type="inferred from homology"/>
<dbReference type="RefSeq" id="WP_284062537.1">
    <property type="nucleotide sequence ID" value="NZ_CP126158.1"/>
</dbReference>
<keyword evidence="8" id="KW-1185">Reference proteome</keyword>
<dbReference type="AlphaFoldDB" id="A0ABD5T8H7"/>
<name>A0ABD5T8H7_9EURY</name>